<keyword evidence="2" id="KW-1185">Reference proteome</keyword>
<proteinExistence type="predicted"/>
<dbReference type="AlphaFoldDB" id="A0A8E2JQI5"/>
<sequence>MVLDVLSAVALASNIIQFIKFTAKLISQSEEIQRSASASTTRNAVLETAAGDLKTLAERLAGGGGGLQLSSYGDDEPLARIALACKQSAEELISALAAIRTRDTQGQMGWDRSFRQALRAVWNEGRIEELERRLVNYRNDMLVHLMAKFMVIQKYVSLQTYPLGSILMEGLVKSDLSGHFERMRLGVLLSIQDIAAGANKSPSLDNLSNQLSNFSKESKARISRVLESLQFPSMDGRHVSIPIAKHDTYRRIFGMNVPATPIADCCRDDLVRWFQNGSGIYWITGKPGSGKSTLIKCLYALKQQHYASRKICLFIDGLDEYDGDPVSIIEVMNGLVSCPNVNICLSSRPWNQFEAAFGADIHRKLHVQELNKADIWLYTTRELEQNTYLTQLKATDSLYDELVSEVVSKSSGVFLWVSLVVRSLLAGFNNEDRVFDLQRRLHQMPDDLEDFYGFILASIEQTYKAQAARAFDIALFAPSSVFAIDYWHLDFEEEDPDFVMTLSVQSYDASIIKARNEMIRKGSMDAVKECWSWFARTKLPGIPMEARLIFFTAP</sequence>
<dbReference type="OrthoDB" id="443402at2759"/>
<dbReference type="InterPro" id="IPR027417">
    <property type="entry name" value="P-loop_NTPase"/>
</dbReference>
<dbReference type="PANTHER" id="PTHR10039">
    <property type="entry name" value="AMELOGENIN"/>
    <property type="match status" value="1"/>
</dbReference>
<name>A0A8E2JQI5_9PEZI</name>
<dbReference type="PANTHER" id="PTHR10039:SF5">
    <property type="entry name" value="NACHT DOMAIN-CONTAINING PROTEIN"/>
    <property type="match status" value="1"/>
</dbReference>
<dbReference type="EMBL" id="KV750202">
    <property type="protein sequence ID" value="OCL05808.1"/>
    <property type="molecule type" value="Genomic_DNA"/>
</dbReference>
<accession>A0A8E2JQI5</accession>
<protein>
    <submittedName>
        <fullName evidence="1">Uncharacterized protein</fullName>
    </submittedName>
</protein>
<dbReference type="SUPFAM" id="SSF52540">
    <property type="entry name" value="P-loop containing nucleoside triphosphate hydrolases"/>
    <property type="match status" value="1"/>
</dbReference>
<reference evidence="1 2" key="1">
    <citation type="journal article" date="2016" name="Nat. Commun.">
        <title>Ectomycorrhizal ecology is imprinted in the genome of the dominant symbiotic fungus Cenococcum geophilum.</title>
        <authorList>
            <consortium name="DOE Joint Genome Institute"/>
            <person name="Peter M."/>
            <person name="Kohler A."/>
            <person name="Ohm R.A."/>
            <person name="Kuo A."/>
            <person name="Krutzmann J."/>
            <person name="Morin E."/>
            <person name="Arend M."/>
            <person name="Barry K.W."/>
            <person name="Binder M."/>
            <person name="Choi C."/>
            <person name="Clum A."/>
            <person name="Copeland A."/>
            <person name="Grisel N."/>
            <person name="Haridas S."/>
            <person name="Kipfer T."/>
            <person name="LaButti K."/>
            <person name="Lindquist E."/>
            <person name="Lipzen A."/>
            <person name="Maire R."/>
            <person name="Meier B."/>
            <person name="Mihaltcheva S."/>
            <person name="Molinier V."/>
            <person name="Murat C."/>
            <person name="Poggeler S."/>
            <person name="Quandt C.A."/>
            <person name="Sperisen C."/>
            <person name="Tritt A."/>
            <person name="Tisserant E."/>
            <person name="Crous P.W."/>
            <person name="Henrissat B."/>
            <person name="Nehls U."/>
            <person name="Egli S."/>
            <person name="Spatafora J.W."/>
            <person name="Grigoriev I.V."/>
            <person name="Martin F.M."/>
        </authorList>
    </citation>
    <scope>NUCLEOTIDE SEQUENCE [LARGE SCALE GENOMIC DNA]</scope>
    <source>
        <strain evidence="1 2">CBS 207.34</strain>
    </source>
</reference>
<organism evidence="1 2">
    <name type="scientific">Glonium stellatum</name>
    <dbReference type="NCBI Taxonomy" id="574774"/>
    <lineage>
        <taxon>Eukaryota</taxon>
        <taxon>Fungi</taxon>
        <taxon>Dikarya</taxon>
        <taxon>Ascomycota</taxon>
        <taxon>Pezizomycotina</taxon>
        <taxon>Dothideomycetes</taxon>
        <taxon>Pleosporomycetidae</taxon>
        <taxon>Gloniales</taxon>
        <taxon>Gloniaceae</taxon>
        <taxon>Glonium</taxon>
    </lineage>
</organism>
<evidence type="ECO:0000313" key="2">
    <source>
        <dbReference type="Proteomes" id="UP000250140"/>
    </source>
</evidence>
<gene>
    <name evidence="1" type="ORF">AOQ84DRAFT_390633</name>
</gene>
<dbReference type="Proteomes" id="UP000250140">
    <property type="component" value="Unassembled WGS sequence"/>
</dbReference>
<evidence type="ECO:0000313" key="1">
    <source>
        <dbReference type="EMBL" id="OCL05808.1"/>
    </source>
</evidence>